<dbReference type="SUPFAM" id="SSF52833">
    <property type="entry name" value="Thioredoxin-like"/>
    <property type="match status" value="1"/>
</dbReference>
<dbReference type="CDD" id="cd02947">
    <property type="entry name" value="TRX_family"/>
    <property type="match status" value="1"/>
</dbReference>
<comment type="similarity">
    <text evidence="1 8">Belongs to the thioredoxin family.</text>
</comment>
<gene>
    <name evidence="12" type="primary">trxA</name>
    <name evidence="12" type="ORF">MQE39_06900</name>
</gene>
<dbReference type="NCBIfam" id="TIGR01068">
    <property type="entry name" value="thioredoxin"/>
    <property type="match status" value="1"/>
</dbReference>
<organism evidence="12 13">
    <name type="scientific">Dielma fastidiosa</name>
    <dbReference type="NCBI Taxonomy" id="1034346"/>
    <lineage>
        <taxon>Bacteria</taxon>
        <taxon>Bacillati</taxon>
        <taxon>Bacillota</taxon>
        <taxon>Erysipelotrichia</taxon>
        <taxon>Erysipelotrichales</taxon>
        <taxon>Erysipelotrichaceae</taxon>
        <taxon>Dielma</taxon>
    </lineage>
</organism>
<name>A0AB35UIN5_9FIRM</name>
<dbReference type="AlphaFoldDB" id="A0AB35UIN5"/>
<evidence type="ECO:0000256" key="9">
    <source>
        <dbReference type="PIRSR" id="PIRSR000077-1"/>
    </source>
</evidence>
<evidence type="ECO:0000259" key="11">
    <source>
        <dbReference type="PROSITE" id="PS51352"/>
    </source>
</evidence>
<dbReference type="PROSITE" id="PS00194">
    <property type="entry name" value="THIOREDOXIN_1"/>
    <property type="match status" value="1"/>
</dbReference>
<dbReference type="FunFam" id="3.40.30.10:FF:000001">
    <property type="entry name" value="Thioredoxin"/>
    <property type="match status" value="1"/>
</dbReference>
<dbReference type="PRINTS" id="PR00421">
    <property type="entry name" value="THIOREDOXIN"/>
</dbReference>
<dbReference type="InterPro" id="IPR013766">
    <property type="entry name" value="Thioredoxin_domain"/>
</dbReference>
<evidence type="ECO:0000313" key="12">
    <source>
        <dbReference type="EMBL" id="MDY5167842.1"/>
    </source>
</evidence>
<feature type="active site" description="Nucleophile" evidence="9">
    <location>
        <position position="30"/>
    </location>
</feature>
<keyword evidence="6 10" id="KW-0676">Redox-active center</keyword>
<feature type="site" description="Contributes to redox potential value" evidence="9">
    <location>
        <position position="28"/>
    </location>
</feature>
<feature type="site" description="Contributes to redox potential value" evidence="9">
    <location>
        <position position="29"/>
    </location>
</feature>
<evidence type="ECO:0000256" key="6">
    <source>
        <dbReference type="ARBA" id="ARBA00023284"/>
    </source>
</evidence>
<dbReference type="InterPro" id="IPR017937">
    <property type="entry name" value="Thioredoxin_CS"/>
</dbReference>
<evidence type="ECO:0000256" key="2">
    <source>
        <dbReference type="ARBA" id="ARBA00020570"/>
    </source>
</evidence>
<feature type="active site" description="Nucleophile" evidence="9">
    <location>
        <position position="27"/>
    </location>
</feature>
<evidence type="ECO:0000313" key="13">
    <source>
        <dbReference type="Proteomes" id="UP001276902"/>
    </source>
</evidence>
<evidence type="ECO:0000256" key="8">
    <source>
        <dbReference type="PIRNR" id="PIRNR000077"/>
    </source>
</evidence>
<feature type="domain" description="Thioredoxin" evidence="11">
    <location>
        <begin position="1"/>
        <end position="102"/>
    </location>
</feature>
<keyword evidence="4" id="KW-0249">Electron transport</keyword>
<accession>A0AB35UIN5</accession>
<evidence type="ECO:0000256" key="7">
    <source>
        <dbReference type="NCBIfam" id="TIGR01068"/>
    </source>
</evidence>
<evidence type="ECO:0000256" key="3">
    <source>
        <dbReference type="ARBA" id="ARBA00022448"/>
    </source>
</evidence>
<dbReference type="RefSeq" id="WP_320883390.1">
    <property type="nucleotide sequence ID" value="NZ_BAABZA010000001.1"/>
</dbReference>
<proteinExistence type="inferred from homology"/>
<dbReference type="EMBL" id="JALDAW010000011">
    <property type="protein sequence ID" value="MDY5167842.1"/>
    <property type="molecule type" value="Genomic_DNA"/>
</dbReference>
<evidence type="ECO:0000256" key="4">
    <source>
        <dbReference type="ARBA" id="ARBA00022982"/>
    </source>
</evidence>
<comment type="caution">
    <text evidence="12">The sequence shown here is derived from an EMBL/GenBank/DDBJ whole genome shotgun (WGS) entry which is preliminary data.</text>
</comment>
<evidence type="ECO:0000256" key="10">
    <source>
        <dbReference type="PIRSR" id="PIRSR000077-4"/>
    </source>
</evidence>
<dbReference type="PIRSF" id="PIRSF000077">
    <property type="entry name" value="Thioredoxin"/>
    <property type="match status" value="1"/>
</dbReference>
<feature type="disulfide bond" description="Redox-active" evidence="10">
    <location>
        <begin position="27"/>
        <end position="30"/>
    </location>
</feature>
<feature type="site" description="Deprotonates C-terminal active site Cys" evidence="9">
    <location>
        <position position="21"/>
    </location>
</feature>
<dbReference type="PANTHER" id="PTHR45663">
    <property type="entry name" value="GEO12009P1"/>
    <property type="match status" value="1"/>
</dbReference>
<dbReference type="Gene3D" id="3.40.30.10">
    <property type="entry name" value="Glutaredoxin"/>
    <property type="match status" value="1"/>
</dbReference>
<evidence type="ECO:0000256" key="5">
    <source>
        <dbReference type="ARBA" id="ARBA00023157"/>
    </source>
</evidence>
<keyword evidence="3" id="KW-0813">Transport</keyword>
<dbReference type="GO" id="GO:0015035">
    <property type="term" value="F:protein-disulfide reductase activity"/>
    <property type="evidence" value="ECO:0007669"/>
    <property type="project" value="UniProtKB-UniRule"/>
</dbReference>
<dbReference type="InterPro" id="IPR005746">
    <property type="entry name" value="Thioredoxin"/>
</dbReference>
<keyword evidence="5 10" id="KW-1015">Disulfide bond</keyword>
<dbReference type="Pfam" id="PF00085">
    <property type="entry name" value="Thioredoxin"/>
    <property type="match status" value="1"/>
</dbReference>
<sequence length="102" mass="11176">MKITNTAEFDAIKDNGVVLVDFYADWCGPCKMISPILEELAKEYEGKVTIAKVNVDENGDIAGRYGVMSIPNLVLFKNGDVVKQVVGFQPKNQLQALLNSAI</sequence>
<protein>
    <recommendedName>
        <fullName evidence="2 7">Thioredoxin</fullName>
    </recommendedName>
</protein>
<dbReference type="InterPro" id="IPR036249">
    <property type="entry name" value="Thioredoxin-like_sf"/>
</dbReference>
<dbReference type="GO" id="GO:0005737">
    <property type="term" value="C:cytoplasm"/>
    <property type="evidence" value="ECO:0007669"/>
    <property type="project" value="TreeGrafter"/>
</dbReference>
<dbReference type="Proteomes" id="UP001276902">
    <property type="component" value="Unassembled WGS sequence"/>
</dbReference>
<evidence type="ECO:0000256" key="1">
    <source>
        <dbReference type="ARBA" id="ARBA00008987"/>
    </source>
</evidence>
<dbReference type="PANTHER" id="PTHR45663:SF11">
    <property type="entry name" value="GEO12009P1"/>
    <property type="match status" value="1"/>
</dbReference>
<reference evidence="12" key="1">
    <citation type="submission" date="2022-03" db="EMBL/GenBank/DDBJ databases">
        <title>First case of bacteraemia caused by Dielma fastidiosa in a patient hospitalised with diverticulitis.</title>
        <authorList>
            <person name="Forman-Ankjaer B."/>
            <person name="Hvid-Jensen F."/>
            <person name="Kobel C.M."/>
            <person name="Greve T."/>
        </authorList>
    </citation>
    <scope>NUCLEOTIDE SEQUENCE</scope>
    <source>
        <strain evidence="12">AUH_DF_2021</strain>
    </source>
</reference>
<dbReference type="PROSITE" id="PS51352">
    <property type="entry name" value="THIOREDOXIN_2"/>
    <property type="match status" value="1"/>
</dbReference>